<keyword evidence="3" id="KW-1185">Reference proteome</keyword>
<dbReference type="HOGENOM" id="CLU_1491568_0_0_1"/>
<dbReference type="Gramene" id="PGSC0003DMT400092876">
    <property type="protein sequence ID" value="PGSC0003DMT400092876"/>
    <property type="gene ID" value="PGSC0003DMG400042447"/>
</dbReference>
<evidence type="ECO:0000313" key="2">
    <source>
        <dbReference type="EnsemblPlants" id="PGSC0003DMT400092876"/>
    </source>
</evidence>
<protein>
    <submittedName>
        <fullName evidence="2">Uncharacterized protein</fullName>
    </submittedName>
</protein>
<feature type="compositionally biased region" description="Polar residues" evidence="1">
    <location>
        <begin position="30"/>
        <end position="40"/>
    </location>
</feature>
<reference evidence="2" key="2">
    <citation type="submission" date="2015-06" db="UniProtKB">
        <authorList>
            <consortium name="EnsemblPlants"/>
        </authorList>
    </citation>
    <scope>IDENTIFICATION</scope>
    <source>
        <strain evidence="2">DM1-3 516 R44</strain>
    </source>
</reference>
<dbReference type="AlphaFoldDB" id="M1DQR5"/>
<evidence type="ECO:0000313" key="3">
    <source>
        <dbReference type="Proteomes" id="UP000011115"/>
    </source>
</evidence>
<proteinExistence type="predicted"/>
<feature type="compositionally biased region" description="Basic and acidic residues" evidence="1">
    <location>
        <begin position="13"/>
        <end position="29"/>
    </location>
</feature>
<accession>M1DQR5</accession>
<reference evidence="3" key="1">
    <citation type="journal article" date="2011" name="Nature">
        <title>Genome sequence and analysis of the tuber crop potato.</title>
        <authorList>
            <consortium name="The Potato Genome Sequencing Consortium"/>
        </authorList>
    </citation>
    <scope>NUCLEOTIDE SEQUENCE [LARGE SCALE GENOMIC DNA]</scope>
    <source>
        <strain evidence="3">cv. DM1-3 516 R44</strain>
    </source>
</reference>
<dbReference type="PaxDb" id="4113-PGSC0003DMT400092876"/>
<dbReference type="EnsemblPlants" id="PGSC0003DMT400092876">
    <property type="protein sequence ID" value="PGSC0003DMT400092876"/>
    <property type="gene ID" value="PGSC0003DMG400042447"/>
</dbReference>
<name>M1DQR5_SOLTU</name>
<evidence type="ECO:0000256" key="1">
    <source>
        <dbReference type="SAM" id="MobiDB-lite"/>
    </source>
</evidence>
<organism evidence="2 3">
    <name type="scientific">Solanum tuberosum</name>
    <name type="common">Potato</name>
    <dbReference type="NCBI Taxonomy" id="4113"/>
    <lineage>
        <taxon>Eukaryota</taxon>
        <taxon>Viridiplantae</taxon>
        <taxon>Streptophyta</taxon>
        <taxon>Embryophyta</taxon>
        <taxon>Tracheophyta</taxon>
        <taxon>Spermatophyta</taxon>
        <taxon>Magnoliopsida</taxon>
        <taxon>eudicotyledons</taxon>
        <taxon>Gunneridae</taxon>
        <taxon>Pentapetalae</taxon>
        <taxon>asterids</taxon>
        <taxon>lamiids</taxon>
        <taxon>Solanales</taxon>
        <taxon>Solanaceae</taxon>
        <taxon>Solanoideae</taxon>
        <taxon>Solaneae</taxon>
        <taxon>Solanum</taxon>
    </lineage>
</organism>
<dbReference type="InParanoid" id="M1DQR5"/>
<sequence length="181" mass="20566">MGVCYGCGKSGHQLKDFPTRMAKGRDDKQTPPSGLNSDAPKNNRFYVLQSRGDQESSPDVVTVESSRREKKRKEEKRGDDQSVRRESYVLLRIFAMGLIPKRRKRVRKREKKVVGVFWVGAWCPTPARVPQTLLLSLGAGAPRHSERQGHLSPPVLHRFVRLSSFKGYLYSPLILSTLNYV</sequence>
<dbReference type="Proteomes" id="UP000011115">
    <property type="component" value="Unassembled WGS sequence"/>
</dbReference>
<feature type="region of interest" description="Disordered" evidence="1">
    <location>
        <begin position="1"/>
        <end position="81"/>
    </location>
</feature>